<keyword evidence="2" id="KW-0472">Membrane</keyword>
<keyword evidence="1" id="KW-0175">Coiled coil</keyword>
<organism evidence="3">
    <name type="scientific">uncultured Aureispira sp</name>
    <dbReference type="NCBI Taxonomy" id="1331704"/>
    <lineage>
        <taxon>Bacteria</taxon>
        <taxon>Pseudomonadati</taxon>
        <taxon>Bacteroidota</taxon>
        <taxon>Saprospiria</taxon>
        <taxon>Saprospirales</taxon>
        <taxon>Saprospiraceae</taxon>
        <taxon>Aureispira</taxon>
        <taxon>environmental samples</taxon>
    </lineage>
</organism>
<dbReference type="AlphaFoldDB" id="A0A6S6TI49"/>
<feature type="coiled-coil region" evidence="1">
    <location>
        <begin position="30"/>
        <end position="57"/>
    </location>
</feature>
<evidence type="ECO:0000256" key="1">
    <source>
        <dbReference type="SAM" id="Coils"/>
    </source>
</evidence>
<keyword evidence="2" id="KW-1133">Transmembrane helix</keyword>
<dbReference type="EMBL" id="CACVAQ010000224">
    <property type="protein sequence ID" value="CAA6815152.1"/>
    <property type="molecule type" value="Genomic_DNA"/>
</dbReference>
<accession>A0A6S6TI49</accession>
<evidence type="ECO:0000256" key="2">
    <source>
        <dbReference type="SAM" id="Phobius"/>
    </source>
</evidence>
<keyword evidence="2" id="KW-0812">Transmembrane</keyword>
<evidence type="ECO:0000313" key="3">
    <source>
        <dbReference type="EMBL" id="CAA6815152.1"/>
    </source>
</evidence>
<reference evidence="3" key="1">
    <citation type="submission" date="2020-01" db="EMBL/GenBank/DDBJ databases">
        <authorList>
            <person name="Meier V. D."/>
            <person name="Meier V D."/>
        </authorList>
    </citation>
    <scope>NUCLEOTIDE SEQUENCE</scope>
    <source>
        <strain evidence="3">HLG_WM_MAG_10</strain>
    </source>
</reference>
<gene>
    <name evidence="3" type="ORF">HELGO_WM41705</name>
</gene>
<feature type="transmembrane region" description="Helical" evidence="2">
    <location>
        <begin position="6"/>
        <end position="29"/>
    </location>
</feature>
<name>A0A6S6TI49_9BACT</name>
<sequence>MNKKDFSIGLVAGFVLSMCFSFFIINYYIEKKVDEAKVNAEKQYETLKNKLEIEFKEEVASIKAYTSKKAAEKGTVLMESASNELKKYWKKGDEVLDSLVVE</sequence>
<protein>
    <submittedName>
        <fullName evidence="3">Uncharacterized protein</fullName>
    </submittedName>
</protein>
<proteinExistence type="predicted"/>